<comment type="caution">
    <text evidence="2">The sequence shown here is derived from an EMBL/GenBank/DDBJ whole genome shotgun (WGS) entry which is preliminary data.</text>
</comment>
<organism evidence="2 3">
    <name type="scientific">Edaphochlamys debaryana</name>
    <dbReference type="NCBI Taxonomy" id="47281"/>
    <lineage>
        <taxon>Eukaryota</taxon>
        <taxon>Viridiplantae</taxon>
        <taxon>Chlorophyta</taxon>
        <taxon>core chlorophytes</taxon>
        <taxon>Chlorophyceae</taxon>
        <taxon>CS clade</taxon>
        <taxon>Chlamydomonadales</taxon>
        <taxon>Chlamydomonadales incertae sedis</taxon>
        <taxon>Edaphochlamys</taxon>
    </lineage>
</organism>
<feature type="compositionally biased region" description="Low complexity" evidence="1">
    <location>
        <begin position="378"/>
        <end position="388"/>
    </location>
</feature>
<feature type="compositionally biased region" description="Acidic residues" evidence="1">
    <location>
        <begin position="224"/>
        <end position="236"/>
    </location>
</feature>
<feature type="compositionally biased region" description="Low complexity" evidence="1">
    <location>
        <begin position="252"/>
        <end position="265"/>
    </location>
</feature>
<sequence>MADVQGSVPQRCVLLAGHNVGFDLAVVGSELWRLGRHDQARALLAHPAACTGALCKLLLGGFRRLGELYSELTGNELEGAHNALADTEACAVCLQHLCAIDRAAQAREQQQEQEGAEQEGGAQGAGAGVEAGQRDSNPPEEAGEAQGAAAEPAPPAGPGGPQAAPATQEEDAAAVPQAAGSPSEVPSRAPAEAAPAAPVEAAAAAGPGAGSHAPSDPEAREAADAAEETEGVEATDAEQGLQEQEQAEEEVATLAPVVPEAAPPVRGVQETPAPTGQSDATGGGGSADSGAVETPIATRTRAAAKALATKAGPASPVSQDKPSSNRRLPWPVRPLPPPAHMPSPPLLRPAPRGHAPHPRTRDLTSPLPSGPPPPPSPAAARTRVALAAGCSEAGVPRPSERREYDPEPYPSDLKAYDQARLVSLSWTVLGPPPALEALRSAFLWFPEDGPEQGEALDGLLADLGDCELIATHKVEFHVNVIALELYRRGRPKDAQRPAAHGLPQVAPPGGAGDAGHGGGDGAALQLPRQGRPPPGKRPRCEEAEQAEAAEGGASRTPCRASPTAAAATATATGTGAAPQAPGPAEGGKHHRGGLLQPEAKAEVKAEVKAEGQAGVRVEAVDVPPPRRVCRVYHVYGSDEEDDDLLEVWEAGGEGVGTPARREGRRAQAW</sequence>
<dbReference type="EMBL" id="JAEHOE010000120">
    <property type="protein sequence ID" value="KAG2485899.1"/>
    <property type="molecule type" value="Genomic_DNA"/>
</dbReference>
<evidence type="ECO:0008006" key="4">
    <source>
        <dbReference type="Google" id="ProtNLM"/>
    </source>
</evidence>
<gene>
    <name evidence="2" type="ORF">HYH03_015344</name>
</gene>
<evidence type="ECO:0000313" key="2">
    <source>
        <dbReference type="EMBL" id="KAG2485899.1"/>
    </source>
</evidence>
<dbReference type="CDD" id="cd06127">
    <property type="entry name" value="DEDDh"/>
    <property type="match status" value="1"/>
</dbReference>
<dbReference type="AlphaFoldDB" id="A0A835XU01"/>
<evidence type="ECO:0000256" key="1">
    <source>
        <dbReference type="SAM" id="MobiDB-lite"/>
    </source>
</evidence>
<protein>
    <recommendedName>
        <fullName evidence="4">Exonuclease domain-containing protein</fullName>
    </recommendedName>
</protein>
<dbReference type="SUPFAM" id="SSF53098">
    <property type="entry name" value="Ribonuclease H-like"/>
    <property type="match status" value="1"/>
</dbReference>
<feature type="compositionally biased region" description="Pro residues" evidence="1">
    <location>
        <begin position="331"/>
        <end position="348"/>
    </location>
</feature>
<reference evidence="2" key="1">
    <citation type="journal article" date="2020" name="bioRxiv">
        <title>Comparative genomics of Chlamydomonas.</title>
        <authorList>
            <person name="Craig R.J."/>
            <person name="Hasan A.R."/>
            <person name="Ness R.W."/>
            <person name="Keightley P.D."/>
        </authorList>
    </citation>
    <scope>NUCLEOTIDE SEQUENCE</scope>
    <source>
        <strain evidence="2">CCAP 11/70</strain>
    </source>
</reference>
<feature type="compositionally biased region" description="Low complexity" evidence="1">
    <location>
        <begin position="560"/>
        <end position="583"/>
    </location>
</feature>
<keyword evidence="3" id="KW-1185">Reference proteome</keyword>
<feature type="compositionally biased region" description="Low complexity" evidence="1">
    <location>
        <begin position="181"/>
        <end position="214"/>
    </location>
</feature>
<accession>A0A835XU01</accession>
<proteinExistence type="predicted"/>
<dbReference type="InterPro" id="IPR036397">
    <property type="entry name" value="RNaseH_sf"/>
</dbReference>
<feature type="compositionally biased region" description="Low complexity" evidence="1">
    <location>
        <begin position="297"/>
        <end position="311"/>
    </location>
</feature>
<evidence type="ECO:0000313" key="3">
    <source>
        <dbReference type="Proteomes" id="UP000612055"/>
    </source>
</evidence>
<dbReference type="InterPro" id="IPR012337">
    <property type="entry name" value="RNaseH-like_sf"/>
</dbReference>
<feature type="region of interest" description="Disordered" evidence="1">
    <location>
        <begin position="492"/>
        <end position="592"/>
    </location>
</feature>
<feature type="region of interest" description="Disordered" evidence="1">
    <location>
        <begin position="109"/>
        <end position="412"/>
    </location>
</feature>
<feature type="compositionally biased region" description="Pro residues" evidence="1">
    <location>
        <begin position="368"/>
        <end position="377"/>
    </location>
</feature>
<dbReference type="Proteomes" id="UP000612055">
    <property type="component" value="Unassembled WGS sequence"/>
</dbReference>
<name>A0A835XU01_9CHLO</name>
<dbReference type="GO" id="GO:0003676">
    <property type="term" value="F:nucleic acid binding"/>
    <property type="evidence" value="ECO:0007669"/>
    <property type="project" value="InterPro"/>
</dbReference>
<feature type="compositionally biased region" description="Gly residues" evidence="1">
    <location>
        <begin position="509"/>
        <end position="521"/>
    </location>
</feature>
<dbReference type="Gene3D" id="3.30.420.10">
    <property type="entry name" value="Ribonuclease H-like superfamily/Ribonuclease H"/>
    <property type="match status" value="1"/>
</dbReference>